<keyword evidence="3" id="KW-0862">Zinc</keyword>
<proteinExistence type="inferred from homology"/>
<dbReference type="PROSITE" id="PS51891">
    <property type="entry name" value="CENP_V_GFA"/>
    <property type="match status" value="1"/>
</dbReference>
<reference evidence="6 7" key="1">
    <citation type="submission" date="2024-04" db="EMBL/GenBank/DDBJ databases">
        <title>Draft genome sequence of Sessilibacter corallicola NBRC 116591.</title>
        <authorList>
            <person name="Miyakawa T."/>
            <person name="Kusuya Y."/>
            <person name="Miura T."/>
        </authorList>
    </citation>
    <scope>NUCLEOTIDE SEQUENCE [LARGE SCALE GENOMIC DNA]</scope>
    <source>
        <strain evidence="6 7">KU-00831-HH</strain>
    </source>
</reference>
<dbReference type="PANTHER" id="PTHR33337">
    <property type="entry name" value="GFA DOMAIN-CONTAINING PROTEIN"/>
    <property type="match status" value="1"/>
</dbReference>
<dbReference type="Proteomes" id="UP001465153">
    <property type="component" value="Unassembled WGS sequence"/>
</dbReference>
<evidence type="ECO:0000256" key="1">
    <source>
        <dbReference type="ARBA" id="ARBA00005495"/>
    </source>
</evidence>
<sequence length="140" mass="15636">MENVTKTRRIKGGCLCGAVTFEANDDFTAFHLCHCKQCQKISGSSNVANLFTSIDNITWLSGEDYLKRYDHPTKQFTSVFCSQCGSGLPFISQSGKALIVPAGSLDEQPSKKPDDNIFWHERMSWLEESRGAKTFDGFPE</sequence>
<evidence type="ECO:0000313" key="7">
    <source>
        <dbReference type="Proteomes" id="UP001465153"/>
    </source>
</evidence>
<name>A0ABQ0A5Y6_9GAMM</name>
<dbReference type="InterPro" id="IPR011057">
    <property type="entry name" value="Mss4-like_sf"/>
</dbReference>
<comment type="similarity">
    <text evidence="1">Belongs to the Gfa family.</text>
</comment>
<keyword evidence="7" id="KW-1185">Reference proteome</keyword>
<dbReference type="SUPFAM" id="SSF51316">
    <property type="entry name" value="Mss4-like"/>
    <property type="match status" value="1"/>
</dbReference>
<evidence type="ECO:0000256" key="3">
    <source>
        <dbReference type="ARBA" id="ARBA00022833"/>
    </source>
</evidence>
<comment type="caution">
    <text evidence="6">The sequence shown here is derived from an EMBL/GenBank/DDBJ whole genome shotgun (WGS) entry which is preliminary data.</text>
</comment>
<accession>A0ABQ0A5Y6</accession>
<dbReference type="Pfam" id="PF04828">
    <property type="entry name" value="GFA"/>
    <property type="match status" value="1"/>
</dbReference>
<protein>
    <submittedName>
        <fullName evidence="6">GFA family protein</fullName>
    </submittedName>
</protein>
<organism evidence="6 7">
    <name type="scientific">Sessilibacter corallicola</name>
    <dbReference type="NCBI Taxonomy" id="2904075"/>
    <lineage>
        <taxon>Bacteria</taxon>
        <taxon>Pseudomonadati</taxon>
        <taxon>Pseudomonadota</taxon>
        <taxon>Gammaproteobacteria</taxon>
        <taxon>Cellvibrionales</taxon>
        <taxon>Cellvibrionaceae</taxon>
        <taxon>Sessilibacter</taxon>
    </lineage>
</organism>
<dbReference type="InterPro" id="IPR006913">
    <property type="entry name" value="CENP-V/GFA"/>
</dbReference>
<keyword evidence="2" id="KW-0479">Metal-binding</keyword>
<dbReference type="RefSeq" id="WP_353301726.1">
    <property type="nucleotide sequence ID" value="NZ_BAABWN010000002.1"/>
</dbReference>
<evidence type="ECO:0000313" key="6">
    <source>
        <dbReference type="EMBL" id="GAA6166928.1"/>
    </source>
</evidence>
<feature type="domain" description="CENP-V/GFA" evidence="5">
    <location>
        <begin position="10"/>
        <end position="136"/>
    </location>
</feature>
<gene>
    <name evidence="6" type="ORF">NBRC116591_07380</name>
</gene>
<dbReference type="PANTHER" id="PTHR33337:SF40">
    <property type="entry name" value="CENP-V_GFA DOMAIN-CONTAINING PROTEIN-RELATED"/>
    <property type="match status" value="1"/>
</dbReference>
<evidence type="ECO:0000259" key="5">
    <source>
        <dbReference type="PROSITE" id="PS51891"/>
    </source>
</evidence>
<keyword evidence="4" id="KW-0456">Lyase</keyword>
<dbReference type="EMBL" id="BAABWN010000002">
    <property type="protein sequence ID" value="GAA6166928.1"/>
    <property type="molecule type" value="Genomic_DNA"/>
</dbReference>
<dbReference type="Gene3D" id="3.90.1590.10">
    <property type="entry name" value="glutathione-dependent formaldehyde- activating enzyme (gfa)"/>
    <property type="match status" value="1"/>
</dbReference>
<evidence type="ECO:0000256" key="4">
    <source>
        <dbReference type="ARBA" id="ARBA00023239"/>
    </source>
</evidence>
<evidence type="ECO:0000256" key="2">
    <source>
        <dbReference type="ARBA" id="ARBA00022723"/>
    </source>
</evidence>